<gene>
    <name evidence="2" type="primary">evm_014353</name>
    <name evidence="2" type="ORF">TNIN_61221</name>
</gene>
<reference evidence="2" key="1">
    <citation type="submission" date="2020-08" db="EMBL/GenBank/DDBJ databases">
        <title>Multicomponent nature underlies the extraordinary mechanical properties of spider dragline silk.</title>
        <authorList>
            <person name="Kono N."/>
            <person name="Nakamura H."/>
            <person name="Mori M."/>
            <person name="Yoshida Y."/>
            <person name="Ohtoshi R."/>
            <person name="Malay A.D."/>
            <person name="Moran D.A.P."/>
            <person name="Tomita M."/>
            <person name="Numata K."/>
            <person name="Arakawa K."/>
        </authorList>
    </citation>
    <scope>NUCLEOTIDE SEQUENCE</scope>
</reference>
<feature type="domain" description="DDE-1" evidence="1">
    <location>
        <begin position="9"/>
        <end position="126"/>
    </location>
</feature>
<dbReference type="EMBL" id="BMAV01027275">
    <property type="protein sequence ID" value="GFS57698.1"/>
    <property type="molecule type" value="Genomic_DNA"/>
</dbReference>
<proteinExistence type="predicted"/>
<keyword evidence="3" id="KW-1185">Reference proteome</keyword>
<accession>A0A8X6ISS3</accession>
<dbReference type="InterPro" id="IPR004875">
    <property type="entry name" value="DDE_SF_endonuclease_dom"/>
</dbReference>
<name>A0A8X6ISS3_9ARAC</name>
<evidence type="ECO:0000259" key="1">
    <source>
        <dbReference type="Pfam" id="PF03184"/>
    </source>
</evidence>
<dbReference type="OrthoDB" id="7699837at2759"/>
<dbReference type="AlphaFoldDB" id="A0A8X6ISS3"/>
<protein>
    <submittedName>
        <fullName evidence="2">HTH CENPB-type domain-containing protein</fullName>
    </submittedName>
</protein>
<dbReference type="Pfam" id="PF03184">
    <property type="entry name" value="DDE_1"/>
    <property type="match status" value="1"/>
</dbReference>
<dbReference type="GO" id="GO:0003676">
    <property type="term" value="F:nucleic acid binding"/>
    <property type="evidence" value="ECO:0007669"/>
    <property type="project" value="InterPro"/>
</dbReference>
<dbReference type="Proteomes" id="UP000886998">
    <property type="component" value="Unassembled WGS sequence"/>
</dbReference>
<sequence length="127" mass="14787">MSGEKGEIITVMACYNAEGNFHPPYCIFKGKWEKPEFEDGMPLVSHVEMNETSTYINLNVFMKFSKNHFIPRKVLLILDSHTSHCSDVAVLDLVAENEAIFFSLPNHFNQYLQSLDRSFYKPQKTYW</sequence>
<evidence type="ECO:0000313" key="2">
    <source>
        <dbReference type="EMBL" id="GFS57698.1"/>
    </source>
</evidence>
<organism evidence="2 3">
    <name type="scientific">Trichonephila inaurata madagascariensis</name>
    <dbReference type="NCBI Taxonomy" id="2747483"/>
    <lineage>
        <taxon>Eukaryota</taxon>
        <taxon>Metazoa</taxon>
        <taxon>Ecdysozoa</taxon>
        <taxon>Arthropoda</taxon>
        <taxon>Chelicerata</taxon>
        <taxon>Arachnida</taxon>
        <taxon>Araneae</taxon>
        <taxon>Araneomorphae</taxon>
        <taxon>Entelegynae</taxon>
        <taxon>Araneoidea</taxon>
        <taxon>Nephilidae</taxon>
        <taxon>Trichonephila</taxon>
        <taxon>Trichonephila inaurata</taxon>
    </lineage>
</organism>
<evidence type="ECO:0000313" key="3">
    <source>
        <dbReference type="Proteomes" id="UP000886998"/>
    </source>
</evidence>
<comment type="caution">
    <text evidence="2">The sequence shown here is derived from an EMBL/GenBank/DDBJ whole genome shotgun (WGS) entry which is preliminary data.</text>
</comment>